<dbReference type="PANTHER" id="PTHR12549:SF11">
    <property type="entry name" value="LYSINE-SPECIFIC DEMETHYLASE JMJ25"/>
    <property type="match status" value="1"/>
</dbReference>
<protein>
    <submittedName>
        <fullName evidence="5">Uncharacterized protein</fullName>
    </submittedName>
</protein>
<reference evidence="5 6" key="1">
    <citation type="submission" date="2019-12" db="EMBL/GenBank/DDBJ databases">
        <authorList>
            <person name="Alioto T."/>
            <person name="Alioto T."/>
            <person name="Gomez Garrido J."/>
        </authorList>
    </citation>
    <scope>NUCLEOTIDE SEQUENCE [LARGE SCALE GENOMIC DNA]</scope>
</reference>
<keyword evidence="3" id="KW-0479">Metal-binding</keyword>
<comment type="caution">
    <text evidence="5">The sequence shown here is derived from an EMBL/GenBank/DDBJ whole genome shotgun (WGS) entry which is preliminary data.</text>
</comment>
<evidence type="ECO:0000256" key="3">
    <source>
        <dbReference type="ARBA" id="ARBA00022723"/>
    </source>
</evidence>
<dbReference type="GO" id="GO:0000118">
    <property type="term" value="C:histone deacetylase complex"/>
    <property type="evidence" value="ECO:0007669"/>
    <property type="project" value="TreeGrafter"/>
</dbReference>
<evidence type="ECO:0000313" key="5">
    <source>
        <dbReference type="EMBL" id="CAA2952169.1"/>
    </source>
</evidence>
<dbReference type="PANTHER" id="PTHR12549">
    <property type="entry name" value="JMJC DOMAIN-CONTAINING HISTONE DEMETHYLATION PROTEIN"/>
    <property type="match status" value="1"/>
</dbReference>
<dbReference type="GO" id="GO:0046872">
    <property type="term" value="F:metal ion binding"/>
    <property type="evidence" value="ECO:0007669"/>
    <property type="project" value="UniProtKB-KW"/>
</dbReference>
<accession>A0A8S0PIX6</accession>
<comment type="similarity">
    <text evidence="2">Belongs to the JARID1 histone demethylase family.</text>
</comment>
<gene>
    <name evidence="5" type="ORF">OLEA9_A035892</name>
</gene>
<keyword evidence="4" id="KW-0539">Nucleus</keyword>
<organism evidence="5 6">
    <name type="scientific">Olea europaea subsp. europaea</name>
    <dbReference type="NCBI Taxonomy" id="158383"/>
    <lineage>
        <taxon>Eukaryota</taxon>
        <taxon>Viridiplantae</taxon>
        <taxon>Streptophyta</taxon>
        <taxon>Embryophyta</taxon>
        <taxon>Tracheophyta</taxon>
        <taxon>Spermatophyta</taxon>
        <taxon>Magnoliopsida</taxon>
        <taxon>eudicotyledons</taxon>
        <taxon>Gunneridae</taxon>
        <taxon>Pentapetalae</taxon>
        <taxon>asterids</taxon>
        <taxon>lamiids</taxon>
        <taxon>Lamiales</taxon>
        <taxon>Oleaceae</taxon>
        <taxon>Oleeae</taxon>
        <taxon>Olea</taxon>
    </lineage>
</organism>
<evidence type="ECO:0000256" key="2">
    <source>
        <dbReference type="ARBA" id="ARBA00006801"/>
    </source>
</evidence>
<evidence type="ECO:0000313" key="6">
    <source>
        <dbReference type="Proteomes" id="UP000594638"/>
    </source>
</evidence>
<dbReference type="OrthoDB" id="1727611at2759"/>
<evidence type="ECO:0000256" key="1">
    <source>
        <dbReference type="ARBA" id="ARBA00004123"/>
    </source>
</evidence>
<evidence type="ECO:0000256" key="4">
    <source>
        <dbReference type="ARBA" id="ARBA00023242"/>
    </source>
</evidence>
<dbReference type="EMBL" id="CACTIH010000081">
    <property type="protein sequence ID" value="CAA2952169.1"/>
    <property type="molecule type" value="Genomic_DNA"/>
</dbReference>
<dbReference type="Proteomes" id="UP000594638">
    <property type="component" value="Unassembled WGS sequence"/>
</dbReference>
<dbReference type="InterPro" id="IPR045109">
    <property type="entry name" value="LSDs-like"/>
</dbReference>
<dbReference type="AlphaFoldDB" id="A0A8S0PIX6"/>
<dbReference type="Gramene" id="OE9A035892T1">
    <property type="protein sequence ID" value="OE9A035892C1"/>
    <property type="gene ID" value="OE9A035892"/>
</dbReference>
<dbReference type="GO" id="GO:0003712">
    <property type="term" value="F:transcription coregulator activity"/>
    <property type="evidence" value="ECO:0007669"/>
    <property type="project" value="TreeGrafter"/>
</dbReference>
<name>A0A8S0PIX6_OLEEU</name>
<keyword evidence="6" id="KW-1185">Reference proteome</keyword>
<dbReference type="GO" id="GO:0031490">
    <property type="term" value="F:chromatin DNA binding"/>
    <property type="evidence" value="ECO:0007669"/>
    <property type="project" value="TreeGrafter"/>
</dbReference>
<sequence length="80" mass="9186">MSEEAIEEACLVCLNNCNCKRCMRLDGPIRHLKNLELKFTKEEKVQYSKFILQLLLPSLKKFNAEQSGKKNVEAEIKGIS</sequence>
<dbReference type="GO" id="GO:0000785">
    <property type="term" value="C:chromatin"/>
    <property type="evidence" value="ECO:0007669"/>
    <property type="project" value="TreeGrafter"/>
</dbReference>
<comment type="subcellular location">
    <subcellularLocation>
        <location evidence="1">Nucleus</location>
    </subcellularLocation>
</comment>
<proteinExistence type="inferred from homology"/>
<dbReference type="GO" id="GO:0032454">
    <property type="term" value="F:histone H3K9 demethylase activity"/>
    <property type="evidence" value="ECO:0007669"/>
    <property type="project" value="InterPro"/>
</dbReference>
<dbReference type="GO" id="GO:0006357">
    <property type="term" value="P:regulation of transcription by RNA polymerase II"/>
    <property type="evidence" value="ECO:0007669"/>
    <property type="project" value="TreeGrafter"/>
</dbReference>